<dbReference type="Proteomes" id="UP000248544">
    <property type="component" value="Unassembled WGS sequence"/>
</dbReference>
<proteinExistence type="predicted"/>
<evidence type="ECO:0000313" key="2">
    <source>
        <dbReference type="EMBL" id="PZG24863.1"/>
    </source>
</evidence>
<sequence>MVPYLRRARPAVHLPGAPQGRQTQQLLPAGEPQRIGPVLPGSHAGIAATGRRTGRRVAAMPEPTQRAASKRMREPAAPRLAASLTVAHLPEHDLEDDGGYRSLEFRNLDLSARRVEGADFEGCRFVGTKLAGGRMRQAAFSDVELVQCDASNLKAGVSGMHRARVQDSRMTGTAWTESTFREVVFDTCRAELAGFRFSTFKHVVFRDCALVEADFQDAELANVRFEGCDLSGAEFSNARMNHTKFSDCVLLGIRGVGSFRGATIGGRDAQGLVYALAGAMGITIED</sequence>
<feature type="compositionally biased region" description="Basic residues" evidence="1">
    <location>
        <begin position="1"/>
        <end position="10"/>
    </location>
</feature>
<feature type="region of interest" description="Disordered" evidence="1">
    <location>
        <begin position="1"/>
        <end position="23"/>
    </location>
</feature>
<dbReference type="EMBL" id="POUA01000478">
    <property type="protein sequence ID" value="PZG24863.1"/>
    <property type="molecule type" value="Genomic_DNA"/>
</dbReference>
<keyword evidence="3" id="KW-1185">Reference proteome</keyword>
<accession>A0A2W2ER28</accession>
<comment type="caution">
    <text evidence="2">The sequence shown here is derived from an EMBL/GenBank/DDBJ whole genome shotgun (WGS) entry which is preliminary data.</text>
</comment>
<reference evidence="2 3" key="1">
    <citation type="submission" date="2018-01" db="EMBL/GenBank/DDBJ databases">
        <title>Draft genome sequence of Sphaerisporangium sp. 7K107.</title>
        <authorList>
            <person name="Sahin N."/>
            <person name="Saygin H."/>
            <person name="Ay H."/>
        </authorList>
    </citation>
    <scope>NUCLEOTIDE SEQUENCE [LARGE SCALE GENOMIC DNA]</scope>
    <source>
        <strain evidence="2 3">7K107</strain>
    </source>
</reference>
<evidence type="ECO:0000313" key="3">
    <source>
        <dbReference type="Proteomes" id="UP000248544"/>
    </source>
</evidence>
<evidence type="ECO:0000256" key="1">
    <source>
        <dbReference type="SAM" id="MobiDB-lite"/>
    </source>
</evidence>
<dbReference type="PANTHER" id="PTHR42999">
    <property type="entry name" value="ANTIBIOTIC RESISTANCE PROTEIN MCBG"/>
    <property type="match status" value="1"/>
</dbReference>
<dbReference type="PANTHER" id="PTHR42999:SF1">
    <property type="entry name" value="PENTAPEPTIDE REPEAT-CONTAINING PROTEIN"/>
    <property type="match status" value="1"/>
</dbReference>
<organism evidence="2 3">
    <name type="scientific">Spongiactinospora gelatinilytica</name>
    <dbReference type="NCBI Taxonomy" id="2666298"/>
    <lineage>
        <taxon>Bacteria</taxon>
        <taxon>Bacillati</taxon>
        <taxon>Actinomycetota</taxon>
        <taxon>Actinomycetes</taxon>
        <taxon>Streptosporangiales</taxon>
        <taxon>Streptosporangiaceae</taxon>
        <taxon>Spongiactinospora</taxon>
    </lineage>
</organism>
<dbReference type="Pfam" id="PF00805">
    <property type="entry name" value="Pentapeptide"/>
    <property type="match status" value="2"/>
</dbReference>
<dbReference type="InterPro" id="IPR052949">
    <property type="entry name" value="PA_immunity-related"/>
</dbReference>
<dbReference type="SUPFAM" id="SSF141571">
    <property type="entry name" value="Pentapeptide repeat-like"/>
    <property type="match status" value="1"/>
</dbReference>
<dbReference type="InterPro" id="IPR001646">
    <property type="entry name" value="5peptide_repeat"/>
</dbReference>
<dbReference type="AlphaFoldDB" id="A0A2W2ER28"/>
<dbReference type="Gene3D" id="2.160.20.80">
    <property type="entry name" value="E3 ubiquitin-protein ligase SopA"/>
    <property type="match status" value="1"/>
</dbReference>
<name>A0A2W2ER28_9ACTN</name>
<gene>
    <name evidence="2" type="ORF">C1I98_35140</name>
</gene>
<protein>
    <submittedName>
        <fullName evidence="2">Pentapeptide repeat-containing protein</fullName>
    </submittedName>
</protein>